<dbReference type="EMBL" id="JACVVK020000048">
    <property type="protein sequence ID" value="KAK7498761.1"/>
    <property type="molecule type" value="Genomic_DNA"/>
</dbReference>
<sequence length="109" mass="11954">MNIACISNLPQPEDPKPGVRLWTGLRLVWTRRSSKETQCPSYEHDARFFFAGGTTGDVCARAMGPLPSTNLTPVLITSTLIRKFAGAGLGKLHPIRRPSSLQQYLGSRS</sequence>
<keyword evidence="2" id="KW-1185">Reference proteome</keyword>
<dbReference type="Proteomes" id="UP001519460">
    <property type="component" value="Unassembled WGS sequence"/>
</dbReference>
<dbReference type="AlphaFoldDB" id="A0ABD0LGW7"/>
<evidence type="ECO:0000313" key="2">
    <source>
        <dbReference type="Proteomes" id="UP001519460"/>
    </source>
</evidence>
<accession>A0ABD0LGW7</accession>
<evidence type="ECO:0000313" key="1">
    <source>
        <dbReference type="EMBL" id="KAK7498761.1"/>
    </source>
</evidence>
<reference evidence="1 2" key="1">
    <citation type="journal article" date="2023" name="Sci. Data">
        <title>Genome assembly of the Korean intertidal mud-creeper Batillaria attramentaria.</title>
        <authorList>
            <person name="Patra A.K."/>
            <person name="Ho P.T."/>
            <person name="Jun S."/>
            <person name="Lee S.J."/>
            <person name="Kim Y."/>
            <person name="Won Y.J."/>
        </authorList>
    </citation>
    <scope>NUCLEOTIDE SEQUENCE [LARGE SCALE GENOMIC DNA]</scope>
    <source>
        <strain evidence="1">Wonlab-2016</strain>
    </source>
</reference>
<organism evidence="1 2">
    <name type="scientific">Batillaria attramentaria</name>
    <dbReference type="NCBI Taxonomy" id="370345"/>
    <lineage>
        <taxon>Eukaryota</taxon>
        <taxon>Metazoa</taxon>
        <taxon>Spiralia</taxon>
        <taxon>Lophotrochozoa</taxon>
        <taxon>Mollusca</taxon>
        <taxon>Gastropoda</taxon>
        <taxon>Caenogastropoda</taxon>
        <taxon>Sorbeoconcha</taxon>
        <taxon>Cerithioidea</taxon>
        <taxon>Batillariidae</taxon>
        <taxon>Batillaria</taxon>
    </lineage>
</organism>
<gene>
    <name evidence="1" type="ORF">BaRGS_00009853</name>
</gene>
<protein>
    <submittedName>
        <fullName evidence="1">Uncharacterized protein</fullName>
    </submittedName>
</protein>
<name>A0ABD0LGW7_9CAEN</name>
<proteinExistence type="predicted"/>
<comment type="caution">
    <text evidence="1">The sequence shown here is derived from an EMBL/GenBank/DDBJ whole genome shotgun (WGS) entry which is preliminary data.</text>
</comment>